<dbReference type="AlphaFoldDB" id="A0A448GYB1"/>
<dbReference type="Proteomes" id="UP000274100">
    <property type="component" value="Chromosome"/>
</dbReference>
<evidence type="ECO:0000313" key="1">
    <source>
        <dbReference type="EMBL" id="VEG13742.1"/>
    </source>
</evidence>
<protein>
    <submittedName>
        <fullName evidence="1">Uncharacterized protein</fullName>
    </submittedName>
</protein>
<reference evidence="1 2" key="1">
    <citation type="submission" date="2018-12" db="EMBL/GenBank/DDBJ databases">
        <authorList>
            <consortium name="Pathogen Informatics"/>
        </authorList>
    </citation>
    <scope>NUCLEOTIDE SEQUENCE [LARGE SCALE GENOMIC DNA]</scope>
    <source>
        <strain evidence="1 2">NCTC10297</strain>
    </source>
</reference>
<sequence>MYILDIELSAECMYCFHNSIEDTIKKFCEKNNLRYGYYEQYIDFGVGQVYFQDEVIKIVWEEFPNSISLFIKNYNDCLLIVDMVKNDFYKQ</sequence>
<evidence type="ECO:0000313" key="2">
    <source>
        <dbReference type="Proteomes" id="UP000274100"/>
    </source>
</evidence>
<name>A0A448GYB1_9GAMM</name>
<proteinExistence type="predicted"/>
<dbReference type="EMBL" id="LR134343">
    <property type="protein sequence ID" value="VEG13742.1"/>
    <property type="molecule type" value="Genomic_DNA"/>
</dbReference>
<organism evidence="1 2">
    <name type="scientific">Moraxella cuniculi</name>
    <dbReference type="NCBI Taxonomy" id="34061"/>
    <lineage>
        <taxon>Bacteria</taxon>
        <taxon>Pseudomonadati</taxon>
        <taxon>Pseudomonadota</taxon>
        <taxon>Gammaproteobacteria</taxon>
        <taxon>Moraxellales</taxon>
        <taxon>Moraxellaceae</taxon>
        <taxon>Moraxella</taxon>
    </lineage>
</organism>
<dbReference type="KEGG" id="mcun:NCTC10297_01712"/>
<accession>A0A448GYB1</accession>
<gene>
    <name evidence="1" type="ORF">NCTC10297_01712</name>
</gene>